<keyword evidence="7" id="KW-1185">Reference proteome</keyword>
<dbReference type="Gramene" id="CMT159CT">
    <property type="protein sequence ID" value="CMT159CT"/>
    <property type="gene ID" value="CMT159C"/>
</dbReference>
<dbReference type="GO" id="GO:1990904">
    <property type="term" value="C:ribonucleoprotein complex"/>
    <property type="evidence" value="ECO:0007669"/>
    <property type="project" value="UniProtKB-KW"/>
</dbReference>
<dbReference type="Gene3D" id="3.10.290.70">
    <property type="match status" value="1"/>
</dbReference>
<dbReference type="GO" id="GO:0005840">
    <property type="term" value="C:ribosome"/>
    <property type="evidence" value="ECO:0007669"/>
    <property type="project" value="UniProtKB-KW"/>
</dbReference>
<dbReference type="InterPro" id="IPR018283">
    <property type="entry name" value="Ribosomal_eS8_CS"/>
</dbReference>
<feature type="compositionally biased region" description="Basic residues" evidence="5">
    <location>
        <begin position="8"/>
        <end position="26"/>
    </location>
</feature>
<name>A0A125YW81_CYAM1</name>
<proteinExistence type="inferred from homology"/>
<evidence type="ECO:0000256" key="3">
    <source>
        <dbReference type="ARBA" id="ARBA00023274"/>
    </source>
</evidence>
<dbReference type="GeneID" id="16997690"/>
<organism evidence="6 7">
    <name type="scientific">Cyanidioschyzon merolae (strain NIES-3377 / 10D)</name>
    <name type="common">Unicellular red alga</name>
    <dbReference type="NCBI Taxonomy" id="280699"/>
    <lineage>
        <taxon>Eukaryota</taxon>
        <taxon>Rhodophyta</taxon>
        <taxon>Bangiophyceae</taxon>
        <taxon>Cyanidiales</taxon>
        <taxon>Cyanidiaceae</taxon>
        <taxon>Cyanidioschyzon</taxon>
    </lineage>
</organism>
<accession>A0A125YW81</accession>
<dbReference type="Gene3D" id="1.10.168.20">
    <property type="entry name" value="Ribosomal protein S8e, subdomain"/>
    <property type="match status" value="1"/>
</dbReference>
<evidence type="ECO:0000313" key="7">
    <source>
        <dbReference type="Proteomes" id="UP000007014"/>
    </source>
</evidence>
<dbReference type="Pfam" id="PF01201">
    <property type="entry name" value="Ribosomal_S8e"/>
    <property type="match status" value="1"/>
</dbReference>
<dbReference type="GO" id="GO:0006412">
    <property type="term" value="P:translation"/>
    <property type="evidence" value="ECO:0007669"/>
    <property type="project" value="InterPro"/>
</dbReference>
<dbReference type="OrthoDB" id="1703270at2759"/>
<evidence type="ECO:0000313" key="6">
    <source>
        <dbReference type="EMBL" id="BAM83154.1"/>
    </source>
</evidence>
<comment type="similarity">
    <text evidence="1 4">Belongs to the eukaryotic ribosomal protein eS8 family.</text>
</comment>
<keyword evidence="3 4" id="KW-0687">Ribonucleoprotein</keyword>
<dbReference type="EMBL" id="AP006502">
    <property type="protein sequence ID" value="BAM83154.1"/>
    <property type="molecule type" value="Genomic_DNA"/>
</dbReference>
<dbReference type="InterPro" id="IPR022309">
    <property type="entry name" value="Ribosomal_Se8/biogenesis_NSA2"/>
</dbReference>
<reference evidence="6 7" key="1">
    <citation type="journal article" date="2004" name="Nature">
        <title>Genome sequence of the ultrasmall unicellular red alga Cyanidioschyzon merolae 10D.</title>
        <authorList>
            <person name="Matsuzaki M."/>
            <person name="Misumi O."/>
            <person name="Shin-i T."/>
            <person name="Maruyama S."/>
            <person name="Takahara M."/>
            <person name="Miyagishima S."/>
            <person name="Mori T."/>
            <person name="Nishida K."/>
            <person name="Yagisawa F."/>
            <person name="Nishida K."/>
            <person name="Yoshida Y."/>
            <person name="Nishimura Y."/>
            <person name="Nakao S."/>
            <person name="Kobayashi T."/>
            <person name="Momoyama Y."/>
            <person name="Higashiyama T."/>
            <person name="Minoda A."/>
            <person name="Sano M."/>
            <person name="Nomoto H."/>
            <person name="Oishi K."/>
            <person name="Hayashi H."/>
            <person name="Ohta F."/>
            <person name="Nishizaka S."/>
            <person name="Haga S."/>
            <person name="Miura S."/>
            <person name="Morishita T."/>
            <person name="Kabeya Y."/>
            <person name="Terasawa K."/>
            <person name="Suzuki Y."/>
            <person name="Ishii Y."/>
            <person name="Asakawa S."/>
            <person name="Takano H."/>
            <person name="Ohta N."/>
            <person name="Kuroiwa H."/>
            <person name="Tanaka K."/>
            <person name="Shimizu N."/>
            <person name="Sugano S."/>
            <person name="Sato N."/>
            <person name="Nozaki H."/>
            <person name="Ogasawara N."/>
            <person name="Kohara Y."/>
            <person name="Kuroiwa T."/>
        </authorList>
    </citation>
    <scope>NUCLEOTIDE SEQUENCE [LARGE SCALE GENOMIC DNA]</scope>
    <source>
        <strain evidence="6 7">10D</strain>
    </source>
</reference>
<dbReference type="eggNOG" id="KOG3283">
    <property type="taxonomic scope" value="Eukaryota"/>
</dbReference>
<evidence type="ECO:0000256" key="1">
    <source>
        <dbReference type="ARBA" id="ARBA00005257"/>
    </source>
</evidence>
<sequence length="209" mass="23656">MGISRDSIHKRRLTGGKRKIHRKKRKYELGRPPANTRLGPKLVRPLRVRGGHFKFRALRLEMGNYSWASECVTRKTRILGVVYNASNNELVRTNTLVKGSIVHIDATPFRTWYFQHYGIDLGKKAVSSADATDGTTTEAKRSASVLAKLAARQAKRSLEKALEDQFNSGRLLACIASRPGQCGRADGYILEGKELEFYLKKLERRKKTK</sequence>
<dbReference type="PROSITE" id="PS01193">
    <property type="entry name" value="RIBOSOMAL_S8E"/>
    <property type="match status" value="1"/>
</dbReference>
<dbReference type="FunFam" id="1.10.168.20:FF:000001">
    <property type="entry name" value="40S ribosomal protein S8"/>
    <property type="match status" value="1"/>
</dbReference>
<gene>
    <name evidence="6" type="ORF">CYME_CMT159C</name>
</gene>
<dbReference type="CDD" id="cd11380">
    <property type="entry name" value="Ribosomal_S8e_like"/>
    <property type="match status" value="1"/>
</dbReference>
<dbReference type="Proteomes" id="UP000007014">
    <property type="component" value="Chromosome 20"/>
</dbReference>
<feature type="region of interest" description="Disordered" evidence="5">
    <location>
        <begin position="1"/>
        <end position="34"/>
    </location>
</feature>
<dbReference type="GO" id="GO:0003735">
    <property type="term" value="F:structural constituent of ribosome"/>
    <property type="evidence" value="ECO:0007669"/>
    <property type="project" value="InterPro"/>
</dbReference>
<dbReference type="NCBIfam" id="TIGR00307">
    <property type="entry name" value="eS8"/>
    <property type="match status" value="1"/>
</dbReference>
<evidence type="ECO:0000256" key="5">
    <source>
        <dbReference type="SAM" id="MobiDB-lite"/>
    </source>
</evidence>
<dbReference type="KEGG" id="cme:CYME_CMT159C"/>
<protein>
    <recommendedName>
        <fullName evidence="4">40S ribosomal protein S8</fullName>
    </recommendedName>
</protein>
<dbReference type="InterPro" id="IPR042563">
    <property type="entry name" value="Ribosomal_protein_eS8_euk"/>
</dbReference>
<dbReference type="AlphaFoldDB" id="A0A125YW81"/>
<dbReference type="OMA" id="QRPHYRK"/>
<evidence type="ECO:0000256" key="2">
    <source>
        <dbReference type="ARBA" id="ARBA00022980"/>
    </source>
</evidence>
<dbReference type="PANTHER" id="PTHR10394">
    <property type="entry name" value="40S RIBOSOMAL PROTEIN S8"/>
    <property type="match status" value="1"/>
</dbReference>
<keyword evidence="2 4" id="KW-0689">Ribosomal protein</keyword>
<reference evidence="6 7" key="2">
    <citation type="journal article" date="2007" name="BMC Biol.">
        <title>A 100%-complete sequence reveals unusually simple genomic features in the hot-spring red alga Cyanidioschyzon merolae.</title>
        <authorList>
            <person name="Nozaki H."/>
            <person name="Takano H."/>
            <person name="Misumi O."/>
            <person name="Terasawa K."/>
            <person name="Matsuzaki M."/>
            <person name="Maruyama S."/>
            <person name="Nishida K."/>
            <person name="Yagisawa F."/>
            <person name="Yoshida Y."/>
            <person name="Fujiwara T."/>
            <person name="Takio S."/>
            <person name="Tamura K."/>
            <person name="Chung S.J."/>
            <person name="Nakamura S."/>
            <person name="Kuroiwa H."/>
            <person name="Tanaka K."/>
            <person name="Sato N."/>
            <person name="Kuroiwa T."/>
        </authorList>
    </citation>
    <scope>NUCLEOTIDE SEQUENCE [LARGE SCALE GENOMIC DNA]</scope>
    <source>
        <strain evidence="6 7">10D</strain>
    </source>
</reference>
<dbReference type="RefSeq" id="XP_005539190.1">
    <property type="nucleotide sequence ID" value="XM_005539133.1"/>
</dbReference>
<dbReference type="InterPro" id="IPR001047">
    <property type="entry name" value="Ribosomal_eS8"/>
</dbReference>
<evidence type="ECO:0000256" key="4">
    <source>
        <dbReference type="RuleBase" id="RU000669"/>
    </source>
</evidence>
<dbReference type="STRING" id="280699.A0A125YW81"/>